<evidence type="ECO:0008006" key="3">
    <source>
        <dbReference type="Google" id="ProtNLM"/>
    </source>
</evidence>
<name>A0ABP9Z0J5_9FUNG</name>
<proteinExistence type="predicted"/>
<accession>A0ABP9Z0J5</accession>
<comment type="caution">
    <text evidence="1">The sequence shown here is derived from an EMBL/GenBank/DDBJ whole genome shotgun (WGS) entry which is preliminary data.</text>
</comment>
<evidence type="ECO:0000313" key="1">
    <source>
        <dbReference type="EMBL" id="GAA5812601.1"/>
    </source>
</evidence>
<keyword evidence="2" id="KW-1185">Reference proteome</keyword>
<sequence length="680" mass="76334">MSEQKIEEITNVLKKVVGISSEDRELNKKKFIPHPPSEDSRRIDPGKSAANLIEITKGDVVLNTLSPREQERADEAVIKGLEHLFDNEFMAAKAIFEEKANCDPLHALALSSMAFLKAVMTSADQDQTMALNALNTTYDIANTQLEAAKMSSKITGYFSGYYNYLKKKETDTPVPVSTPRESGDYPPNSVLRAHVLKAECCLQIAILQLLQESVMGYVKCGLNLRRAYSSYSYIWSEYQKMGADHLTFMDSDTISGVQFGIGSVHLVLSALPAKILKAVSAFGWKPDKQLGFILLNQCAESKRVRSSMATVMLMAYYTAVISFAPQILSDVYKKTAMGILLDAQRHHPNSTLYLFFAGRMARNGLDLPLSAQSFLYAAETSRGEWAEVAFSNACKFEMAINHMITGNWSQAASSFDYLCDQEYWSPAFCKYAQGACYEMMGERTAAILIFANVPNLVIKKLGGRLSDIDSFVLRKVTMFQKSGYQNLDFYAPMLEFMCIWNLFPYVGADLLKVALGRIERNLSTIQKVEQLEQEQRMKELAPDTPLPDYFDERASLLVVKSSILNVLGLPDETTLDINWVLDHKECILQDTWTVPYALWEAGIACWTLDLKNKSRQIWEMALDHGKHDFEHRLAVRLNLALTLAEELGYTDEAKTEPVDDKKRYSVALDAPTTITPTLSS</sequence>
<dbReference type="PANTHER" id="PTHR31859:SF1">
    <property type="entry name" value="TETRATRICOPEPTIDE REPEAT PROTEIN 39C"/>
    <property type="match status" value="1"/>
</dbReference>
<organism evidence="1 2">
    <name type="scientific">Mucor flavus</name>
    <dbReference type="NCBI Taxonomy" id="439312"/>
    <lineage>
        <taxon>Eukaryota</taxon>
        <taxon>Fungi</taxon>
        <taxon>Fungi incertae sedis</taxon>
        <taxon>Mucoromycota</taxon>
        <taxon>Mucoromycotina</taxon>
        <taxon>Mucoromycetes</taxon>
        <taxon>Mucorales</taxon>
        <taxon>Mucorineae</taxon>
        <taxon>Mucoraceae</taxon>
        <taxon>Mucor</taxon>
    </lineage>
</organism>
<protein>
    <recommendedName>
        <fullName evidence="3">Tetratricopeptide repeat protein 39B</fullName>
    </recommendedName>
</protein>
<evidence type="ECO:0000313" key="2">
    <source>
        <dbReference type="Proteomes" id="UP001473302"/>
    </source>
</evidence>
<reference evidence="1 2" key="1">
    <citation type="submission" date="2024-04" db="EMBL/GenBank/DDBJ databases">
        <title>genome sequences of Mucor flavus KT1a and Helicostylum pulchrum KT1b strains isolated from the surface of a dry-aged beef.</title>
        <authorList>
            <person name="Toyotome T."/>
            <person name="Hosono M."/>
            <person name="Torimaru M."/>
            <person name="Fukuda K."/>
            <person name="Mikami N."/>
        </authorList>
    </citation>
    <scope>NUCLEOTIDE SEQUENCE [LARGE SCALE GENOMIC DNA]</scope>
    <source>
        <strain evidence="1 2">KT1a</strain>
    </source>
</reference>
<gene>
    <name evidence="1" type="ORF">MFLAVUS_006058</name>
</gene>
<dbReference type="PANTHER" id="PTHR31859">
    <property type="entry name" value="TETRATRICOPEPTIDE REPEAT PROTEIN 39 FAMILY MEMBER"/>
    <property type="match status" value="1"/>
</dbReference>
<dbReference type="EMBL" id="BAABUK010000013">
    <property type="protein sequence ID" value="GAA5812601.1"/>
    <property type="molecule type" value="Genomic_DNA"/>
</dbReference>
<dbReference type="InterPro" id="IPR019412">
    <property type="entry name" value="IML2/TPR_39"/>
</dbReference>
<dbReference type="Proteomes" id="UP001473302">
    <property type="component" value="Unassembled WGS sequence"/>
</dbReference>
<dbReference type="Pfam" id="PF10300">
    <property type="entry name" value="Iml2-TPR_39"/>
    <property type="match status" value="1"/>
</dbReference>